<dbReference type="RefSeq" id="WP_014367502.1">
    <property type="nucleotide sequence ID" value="NC_017945.3"/>
</dbReference>
<dbReference type="InterPro" id="IPR020843">
    <property type="entry name" value="ER"/>
</dbReference>
<dbReference type="KEGG" id="coe:CP258_08380"/>
<evidence type="ECO:0000256" key="1">
    <source>
        <dbReference type="ARBA" id="ARBA00023002"/>
    </source>
</evidence>
<dbReference type="PANTHER" id="PTHR43205">
    <property type="entry name" value="PROSTAGLANDIN REDUCTASE"/>
    <property type="match status" value="1"/>
</dbReference>
<dbReference type="Pfam" id="PF16884">
    <property type="entry name" value="ADH_N_2"/>
    <property type="match status" value="1"/>
</dbReference>
<dbReference type="InterPro" id="IPR011032">
    <property type="entry name" value="GroES-like_sf"/>
</dbReference>
<dbReference type="SUPFAM" id="SSF51735">
    <property type="entry name" value="NAD(P)-binding Rossmann-fold domains"/>
    <property type="match status" value="1"/>
</dbReference>
<dbReference type="InterPro" id="IPR041694">
    <property type="entry name" value="ADH_N_2"/>
</dbReference>
<dbReference type="CDD" id="cd05288">
    <property type="entry name" value="PGDH"/>
    <property type="match status" value="1"/>
</dbReference>
<dbReference type="Gene3D" id="3.90.180.10">
    <property type="entry name" value="Medium-chain alcohol dehydrogenases, catalytic domain"/>
    <property type="match status" value="1"/>
</dbReference>
<evidence type="ECO:0000313" key="4">
    <source>
        <dbReference type="Proteomes" id="UP000006465"/>
    </source>
</evidence>
<dbReference type="GO" id="GO:0016628">
    <property type="term" value="F:oxidoreductase activity, acting on the CH-CH group of donors, NAD or NADP as acceptor"/>
    <property type="evidence" value="ECO:0007669"/>
    <property type="project" value="InterPro"/>
</dbReference>
<dbReference type="AlphaFoldDB" id="A0AAU8QF65"/>
<dbReference type="SUPFAM" id="SSF50129">
    <property type="entry name" value="GroES-like"/>
    <property type="match status" value="1"/>
</dbReference>
<dbReference type="InterPro" id="IPR036291">
    <property type="entry name" value="NAD(P)-bd_dom_sf"/>
</dbReference>
<dbReference type="PANTHER" id="PTHR43205:SF7">
    <property type="entry name" value="PROSTAGLANDIN REDUCTASE 1"/>
    <property type="match status" value="1"/>
</dbReference>
<dbReference type="Pfam" id="PF00107">
    <property type="entry name" value="ADH_zinc_N"/>
    <property type="match status" value="1"/>
</dbReference>
<dbReference type="InterPro" id="IPR013149">
    <property type="entry name" value="ADH-like_C"/>
</dbReference>
<name>A0AAU8QF65_CORPS</name>
<reference evidence="3 4" key="1">
    <citation type="journal article" date="2013" name="J. Biotechnol.">
        <title>Genome sequence of Corynebacterium pseudotuberculosis biovar equi strain 258 and prediction of antigenic targets to improve biotechnological vaccine production.</title>
        <authorList>
            <person name="Soares S.C."/>
            <person name="Trost E."/>
            <person name="Ramos R.T."/>
            <person name="Carneiro A.R."/>
            <person name="Santos A.R."/>
            <person name="Pinto A.C."/>
            <person name="Barbosa E."/>
            <person name="Aburjaile F."/>
            <person name="Ali A."/>
            <person name="Diniz C.A."/>
            <person name="Hassan S.S."/>
            <person name="Fiaux K."/>
            <person name="Guimaraes L.C."/>
            <person name="Bakhtiar S.M."/>
            <person name="Pereira U."/>
            <person name="Almeida S.S."/>
            <person name="Abreu V.A."/>
            <person name="Rocha F.S."/>
            <person name="Dorella F.A."/>
            <person name="Miyoshi A."/>
            <person name="Silva A."/>
            <person name="Azevedo V."/>
            <person name="Tauch A."/>
        </authorList>
    </citation>
    <scope>NUCLEOTIDE SEQUENCE [LARGE SCALE GENOMIC DNA]</scope>
    <source>
        <strain evidence="3 4">258</strain>
    </source>
</reference>
<feature type="domain" description="Enoyl reductase (ER)" evidence="2">
    <location>
        <begin position="17"/>
        <end position="330"/>
    </location>
</feature>
<dbReference type="Proteomes" id="UP000006465">
    <property type="component" value="Chromosome"/>
</dbReference>
<proteinExistence type="predicted"/>
<dbReference type="InterPro" id="IPR045010">
    <property type="entry name" value="MDR_fam"/>
</dbReference>
<accession>A0AAU8QF65</accession>
<protein>
    <submittedName>
        <fullName evidence="3">Zinc-binding dehydrogenase</fullName>
    </submittedName>
</protein>
<dbReference type="Gene3D" id="3.40.50.720">
    <property type="entry name" value="NAD(P)-binding Rossmann-like Domain"/>
    <property type="match status" value="1"/>
</dbReference>
<dbReference type="FunFam" id="3.40.50.720:FF:000121">
    <property type="entry name" value="Prostaglandin reductase 2"/>
    <property type="match status" value="1"/>
</dbReference>
<keyword evidence="1" id="KW-0560">Oxidoreductase</keyword>
<evidence type="ECO:0000259" key="2">
    <source>
        <dbReference type="SMART" id="SM00829"/>
    </source>
</evidence>
<dbReference type="EMBL" id="CP003540">
    <property type="protein sequence ID" value="AFK17271.1"/>
    <property type="molecule type" value="Genomic_DNA"/>
</dbReference>
<dbReference type="SMART" id="SM00829">
    <property type="entry name" value="PKS_ER"/>
    <property type="match status" value="1"/>
</dbReference>
<organism evidence="3 4">
    <name type="scientific">Corynebacterium pseudotuberculosis 258</name>
    <dbReference type="NCBI Taxonomy" id="1168865"/>
    <lineage>
        <taxon>Bacteria</taxon>
        <taxon>Bacillati</taxon>
        <taxon>Actinomycetota</taxon>
        <taxon>Actinomycetes</taxon>
        <taxon>Mycobacteriales</taxon>
        <taxon>Corynebacteriaceae</taxon>
        <taxon>Corynebacterium</taxon>
    </lineage>
</organism>
<sequence length="332" mass="35755">MTTTTQWVLASRPQGMPTLENFRKETVELPELQAGQVLVRNEVATVDPYMRGRMNDTQSYVPPFQIDQPLSGGAVGVVVESKSEKLQVGQSVRHFQGWQTMAIVDDAEALVVDTHAVPAHAYLGILGLTGLTAYIGLKRIAEIKEGDTVFISGAAGAVGSAAGQIAKHLGASFVVGSAGTDAKVERLKELGFDAAFNYRDGNISAALAKAAPNGIDVYFDNVGGDHLEAAIEHLNVFGRAALCGAISQYNSEEETFGPRNMQLIIGKSLTLRGFVVPKYMDMLEEFQRVIPPLVATKQIKFDVTIRHGVESLPSAFLELFQGGNTGKMIVEF</sequence>
<evidence type="ECO:0000313" key="3">
    <source>
        <dbReference type="EMBL" id="AFK17271.1"/>
    </source>
</evidence>
<gene>
    <name evidence="3" type="ORF">CP258_08380</name>
</gene>